<protein>
    <submittedName>
        <fullName evidence="2">Uncharacterized protein</fullName>
    </submittedName>
</protein>
<reference evidence="2" key="1">
    <citation type="submission" date="2014-09" db="EMBL/GenBank/DDBJ databases">
        <authorList>
            <person name="Magalhaes I.L.F."/>
            <person name="Oliveira U."/>
            <person name="Santos F.R."/>
            <person name="Vidigal T.H.D.A."/>
            <person name="Brescovit A.D."/>
            <person name="Santos A.J."/>
        </authorList>
    </citation>
    <scope>NUCLEOTIDE SEQUENCE</scope>
    <source>
        <tissue evidence="2">Shoot tissue taken approximately 20 cm above the soil surface</tissue>
    </source>
</reference>
<feature type="region of interest" description="Disordered" evidence="1">
    <location>
        <begin position="1"/>
        <end position="34"/>
    </location>
</feature>
<name>A0A0A9A382_ARUDO</name>
<dbReference type="EMBL" id="GBRH01252354">
    <property type="protein sequence ID" value="JAD45541.1"/>
    <property type="molecule type" value="Transcribed_RNA"/>
</dbReference>
<organism evidence="2">
    <name type="scientific">Arundo donax</name>
    <name type="common">Giant reed</name>
    <name type="synonym">Donax arundinaceus</name>
    <dbReference type="NCBI Taxonomy" id="35708"/>
    <lineage>
        <taxon>Eukaryota</taxon>
        <taxon>Viridiplantae</taxon>
        <taxon>Streptophyta</taxon>
        <taxon>Embryophyta</taxon>
        <taxon>Tracheophyta</taxon>
        <taxon>Spermatophyta</taxon>
        <taxon>Magnoliopsida</taxon>
        <taxon>Liliopsida</taxon>
        <taxon>Poales</taxon>
        <taxon>Poaceae</taxon>
        <taxon>PACMAD clade</taxon>
        <taxon>Arundinoideae</taxon>
        <taxon>Arundineae</taxon>
        <taxon>Arundo</taxon>
    </lineage>
</organism>
<dbReference type="AlphaFoldDB" id="A0A0A9A382"/>
<sequence>MKDRSNLVQGIAARQKFHQNHTPLSKRDQNRLLDPPPSIQIENFRLALLPPLPFRSLAYIYAANGEAMAKPEVGCLESSHGRTRVRFEPRAARDRPQ</sequence>
<reference evidence="2" key="2">
    <citation type="journal article" date="2015" name="Data Brief">
        <title>Shoot transcriptome of the giant reed, Arundo donax.</title>
        <authorList>
            <person name="Barrero R.A."/>
            <person name="Guerrero F.D."/>
            <person name="Moolhuijzen P."/>
            <person name="Goolsby J.A."/>
            <person name="Tidwell J."/>
            <person name="Bellgard S.E."/>
            <person name="Bellgard M.I."/>
        </authorList>
    </citation>
    <scope>NUCLEOTIDE SEQUENCE</scope>
    <source>
        <tissue evidence="2">Shoot tissue taken approximately 20 cm above the soil surface</tissue>
    </source>
</reference>
<accession>A0A0A9A382</accession>
<proteinExistence type="predicted"/>
<evidence type="ECO:0000313" key="2">
    <source>
        <dbReference type="EMBL" id="JAD45541.1"/>
    </source>
</evidence>
<evidence type="ECO:0000256" key="1">
    <source>
        <dbReference type="SAM" id="MobiDB-lite"/>
    </source>
</evidence>